<protein>
    <submittedName>
        <fullName evidence="2">Uncharacterized protein</fullName>
    </submittedName>
</protein>
<name>A0AAD7Z879_DIPPU</name>
<feature type="non-terminal residue" evidence="2">
    <location>
        <position position="74"/>
    </location>
</feature>
<evidence type="ECO:0000313" key="3">
    <source>
        <dbReference type="Proteomes" id="UP001233999"/>
    </source>
</evidence>
<dbReference type="Proteomes" id="UP001233999">
    <property type="component" value="Unassembled WGS sequence"/>
</dbReference>
<accession>A0AAD7Z879</accession>
<evidence type="ECO:0000256" key="1">
    <source>
        <dbReference type="SAM" id="SignalP"/>
    </source>
</evidence>
<feature type="non-terminal residue" evidence="2">
    <location>
        <position position="1"/>
    </location>
</feature>
<keyword evidence="3" id="KW-1185">Reference proteome</keyword>
<feature type="chain" id="PRO_5041916190" evidence="1">
    <location>
        <begin position="19"/>
        <end position="74"/>
    </location>
</feature>
<proteinExistence type="predicted"/>
<reference evidence="2" key="1">
    <citation type="journal article" date="2023" name="IScience">
        <title>Live-bearing cockroach genome reveals convergent evolutionary mechanisms linked to viviparity in insects and beyond.</title>
        <authorList>
            <person name="Fouks B."/>
            <person name="Harrison M.C."/>
            <person name="Mikhailova A.A."/>
            <person name="Marchal E."/>
            <person name="English S."/>
            <person name="Carruthers M."/>
            <person name="Jennings E.C."/>
            <person name="Chiamaka E.L."/>
            <person name="Frigard R.A."/>
            <person name="Pippel M."/>
            <person name="Attardo G.M."/>
            <person name="Benoit J.B."/>
            <person name="Bornberg-Bauer E."/>
            <person name="Tobe S.S."/>
        </authorList>
    </citation>
    <scope>NUCLEOTIDE SEQUENCE</scope>
    <source>
        <strain evidence="2">Stay&amp;Tobe</strain>
    </source>
</reference>
<dbReference type="EMBL" id="JASPKZ010009811">
    <property type="protein sequence ID" value="KAJ9575975.1"/>
    <property type="molecule type" value="Genomic_DNA"/>
</dbReference>
<keyword evidence="1" id="KW-0732">Signal</keyword>
<gene>
    <name evidence="2" type="ORF">L9F63_007164</name>
</gene>
<organism evidence="2 3">
    <name type="scientific">Diploptera punctata</name>
    <name type="common">Pacific beetle cockroach</name>
    <dbReference type="NCBI Taxonomy" id="6984"/>
    <lineage>
        <taxon>Eukaryota</taxon>
        <taxon>Metazoa</taxon>
        <taxon>Ecdysozoa</taxon>
        <taxon>Arthropoda</taxon>
        <taxon>Hexapoda</taxon>
        <taxon>Insecta</taxon>
        <taxon>Pterygota</taxon>
        <taxon>Neoptera</taxon>
        <taxon>Polyneoptera</taxon>
        <taxon>Dictyoptera</taxon>
        <taxon>Blattodea</taxon>
        <taxon>Blaberoidea</taxon>
        <taxon>Blaberidae</taxon>
        <taxon>Diplopterinae</taxon>
        <taxon>Diploptera</taxon>
    </lineage>
</organism>
<feature type="signal peptide" evidence="1">
    <location>
        <begin position="1"/>
        <end position="18"/>
    </location>
</feature>
<dbReference type="AlphaFoldDB" id="A0AAD7Z879"/>
<sequence>RIKTLISINLTGVAVISASLPYSTVGLESSVTPKTNEICHKISLNFVDNYYARRGLWPERLALVLEAEIATLSI</sequence>
<reference evidence="2" key="2">
    <citation type="submission" date="2023-05" db="EMBL/GenBank/DDBJ databases">
        <authorList>
            <person name="Fouks B."/>
        </authorList>
    </citation>
    <scope>NUCLEOTIDE SEQUENCE</scope>
    <source>
        <strain evidence="2">Stay&amp;Tobe</strain>
        <tissue evidence="2">Testes</tissue>
    </source>
</reference>
<comment type="caution">
    <text evidence="2">The sequence shown here is derived from an EMBL/GenBank/DDBJ whole genome shotgun (WGS) entry which is preliminary data.</text>
</comment>
<evidence type="ECO:0000313" key="2">
    <source>
        <dbReference type="EMBL" id="KAJ9575975.1"/>
    </source>
</evidence>